<accession>A0A1G9CDY7</accession>
<sequence length="40" mass="4724">MTILLVREVLGTNYRDTVDLVELLEPIRDLLQLERVPHYS</sequence>
<keyword evidence="2" id="KW-1185">Reference proteome</keyword>
<evidence type="ECO:0000313" key="1">
    <source>
        <dbReference type="EMBL" id="SDK49871.1"/>
    </source>
</evidence>
<gene>
    <name evidence="1" type="ORF">SAMN04488571_1161</name>
</gene>
<organism evidence="1 2">
    <name type="scientific">Methanoculleus thermophilus</name>
    <dbReference type="NCBI Taxonomy" id="2200"/>
    <lineage>
        <taxon>Archaea</taxon>
        <taxon>Methanobacteriati</taxon>
        <taxon>Methanobacteriota</taxon>
        <taxon>Stenosarchaea group</taxon>
        <taxon>Methanomicrobia</taxon>
        <taxon>Methanomicrobiales</taxon>
        <taxon>Methanomicrobiaceae</taxon>
        <taxon>Methanoculleus</taxon>
    </lineage>
</organism>
<protein>
    <submittedName>
        <fullName evidence="1">Uncharacterized protein</fullName>
    </submittedName>
</protein>
<evidence type="ECO:0000313" key="2">
    <source>
        <dbReference type="Proteomes" id="UP000326500"/>
    </source>
</evidence>
<reference evidence="1 2" key="1">
    <citation type="submission" date="2016-10" db="EMBL/GenBank/DDBJ databases">
        <authorList>
            <person name="Varghese N."/>
            <person name="Submissions S."/>
        </authorList>
    </citation>
    <scope>NUCLEOTIDE SEQUENCE [LARGE SCALE GENOMIC DNA]</scope>
    <source>
        <strain evidence="1 2">DSM 2373</strain>
    </source>
</reference>
<dbReference type="AlphaFoldDB" id="A0A1G9CDY7"/>
<dbReference type="EMBL" id="FNFT01000016">
    <property type="protein sequence ID" value="SDK49871.1"/>
    <property type="molecule type" value="Genomic_DNA"/>
</dbReference>
<feature type="non-terminal residue" evidence="1">
    <location>
        <position position="40"/>
    </location>
</feature>
<name>A0A1G9CDY7_9EURY</name>
<dbReference type="Proteomes" id="UP000326500">
    <property type="component" value="Unassembled WGS sequence"/>
</dbReference>
<proteinExistence type="predicted"/>